<dbReference type="EMBL" id="JBHSDC010000016">
    <property type="protein sequence ID" value="MFC4232051.1"/>
    <property type="molecule type" value="Genomic_DNA"/>
</dbReference>
<evidence type="ECO:0000313" key="4">
    <source>
        <dbReference type="Proteomes" id="UP001595906"/>
    </source>
</evidence>
<dbReference type="Proteomes" id="UP001595906">
    <property type="component" value="Unassembled WGS sequence"/>
</dbReference>
<name>A0ABV8PYE3_9BACT</name>
<dbReference type="Gene3D" id="3.50.30.30">
    <property type="match status" value="1"/>
</dbReference>
<dbReference type="Pfam" id="PF04389">
    <property type="entry name" value="Peptidase_M28"/>
    <property type="match status" value="1"/>
</dbReference>
<feature type="signal peptide" evidence="1">
    <location>
        <begin position="1"/>
        <end position="18"/>
    </location>
</feature>
<feature type="domain" description="Peptidase M28" evidence="2">
    <location>
        <begin position="271"/>
        <end position="483"/>
    </location>
</feature>
<reference evidence="4" key="1">
    <citation type="journal article" date="2019" name="Int. J. Syst. Evol. Microbiol.">
        <title>The Global Catalogue of Microorganisms (GCM) 10K type strain sequencing project: providing services to taxonomists for standard genome sequencing and annotation.</title>
        <authorList>
            <consortium name="The Broad Institute Genomics Platform"/>
            <consortium name="The Broad Institute Genome Sequencing Center for Infectious Disease"/>
            <person name="Wu L."/>
            <person name="Ma J."/>
        </authorList>
    </citation>
    <scope>NUCLEOTIDE SEQUENCE [LARGE SCALE GENOMIC DNA]</scope>
    <source>
        <strain evidence="4">CECT 8010</strain>
    </source>
</reference>
<dbReference type="PANTHER" id="PTHR12147:SF26">
    <property type="entry name" value="PEPTIDASE M28 DOMAIN-CONTAINING PROTEIN"/>
    <property type="match status" value="1"/>
</dbReference>
<keyword evidence="4" id="KW-1185">Reference proteome</keyword>
<sequence>MKKLLFTPMLLASMFAIAQNSDDAAAKFASTITAKSLKEKLSVIASAEFEGRETATPGQKKAAAYIESLFKKFGLKPGNGDSYQQVYPVYQDELLGVKLSVNGKPFQLDKDFTFTVQSAASGVSNINEVVFLGYGLPEDFANIDVKGKVVLFLDGAPADYKPAANAPTRRGGPTAFFAKAGMARTKGAAGVVLISNSFPRKVATATKGEMYLTKATSSFTTVTVSEEIASALLGRTSTLSIDKLKEVNKGTYYAETKLDVNKVTTNLESSNVIGILEGTDKKDEYVVLSGHYDHLGKRDMVIYYGADDDGSGTTSVLQMAEAFAAAKKKGNGPRRSIIFLAVSGEEKGLWGSQYYSEHPLYPLAKTSVDLNTDMVGRVDTERKTGDTTNYVYVIGHDKLSSDLPIINEGVNKQFTNLTLDYKYDDPNDKNQIYYRSDHYNFAKMGVPILFFYDGMLLADYHKPTDTVDKINFELMEKRVKMIFHTAWVMANRDQMLKRDIPLNMPSR</sequence>
<keyword evidence="1" id="KW-0732">Signal</keyword>
<protein>
    <submittedName>
        <fullName evidence="3">M28 family peptidase</fullName>
    </submittedName>
</protein>
<evidence type="ECO:0000259" key="2">
    <source>
        <dbReference type="Pfam" id="PF04389"/>
    </source>
</evidence>
<evidence type="ECO:0000313" key="3">
    <source>
        <dbReference type="EMBL" id="MFC4232051.1"/>
    </source>
</evidence>
<dbReference type="SUPFAM" id="SSF53187">
    <property type="entry name" value="Zn-dependent exopeptidases"/>
    <property type="match status" value="1"/>
</dbReference>
<evidence type="ECO:0000256" key="1">
    <source>
        <dbReference type="SAM" id="SignalP"/>
    </source>
</evidence>
<dbReference type="InterPro" id="IPR045175">
    <property type="entry name" value="M28_fam"/>
</dbReference>
<gene>
    <name evidence="3" type="ORF">ACFOW1_09120</name>
</gene>
<accession>A0ABV8PYE3</accession>
<proteinExistence type="predicted"/>
<comment type="caution">
    <text evidence="3">The sequence shown here is derived from an EMBL/GenBank/DDBJ whole genome shotgun (WGS) entry which is preliminary data.</text>
</comment>
<dbReference type="PANTHER" id="PTHR12147">
    <property type="entry name" value="METALLOPEPTIDASE M28 FAMILY MEMBER"/>
    <property type="match status" value="1"/>
</dbReference>
<feature type="chain" id="PRO_5046398854" evidence="1">
    <location>
        <begin position="19"/>
        <end position="507"/>
    </location>
</feature>
<organism evidence="3 4">
    <name type="scientific">Parasediminibacterium paludis</name>
    <dbReference type="NCBI Taxonomy" id="908966"/>
    <lineage>
        <taxon>Bacteria</taxon>
        <taxon>Pseudomonadati</taxon>
        <taxon>Bacteroidota</taxon>
        <taxon>Chitinophagia</taxon>
        <taxon>Chitinophagales</taxon>
        <taxon>Chitinophagaceae</taxon>
        <taxon>Parasediminibacterium</taxon>
    </lineage>
</organism>
<dbReference type="RefSeq" id="WP_379013750.1">
    <property type="nucleotide sequence ID" value="NZ_JBHSDC010000016.1"/>
</dbReference>
<dbReference type="InterPro" id="IPR007484">
    <property type="entry name" value="Peptidase_M28"/>
</dbReference>
<dbReference type="Gene3D" id="3.40.630.10">
    <property type="entry name" value="Zn peptidases"/>
    <property type="match status" value="2"/>
</dbReference>
<dbReference type="InterPro" id="IPR046450">
    <property type="entry name" value="PA_dom_sf"/>
</dbReference>
<dbReference type="SUPFAM" id="SSF52025">
    <property type="entry name" value="PA domain"/>
    <property type="match status" value="1"/>
</dbReference>